<dbReference type="PROSITE" id="PS51257">
    <property type="entry name" value="PROKAR_LIPOPROTEIN"/>
    <property type="match status" value="1"/>
</dbReference>
<evidence type="ECO:0000313" key="3">
    <source>
        <dbReference type="EMBL" id="MBB3113306.1"/>
    </source>
</evidence>
<dbReference type="EMBL" id="JACHXK010000018">
    <property type="protein sequence ID" value="MBB3113306.1"/>
    <property type="molecule type" value="Genomic_DNA"/>
</dbReference>
<dbReference type="PANTHER" id="PTHR43649">
    <property type="entry name" value="ARABINOSE-BINDING PROTEIN-RELATED"/>
    <property type="match status" value="1"/>
</dbReference>
<keyword evidence="3" id="KW-0762">Sugar transport</keyword>
<name>A0A7W5FQC3_9BACL</name>
<dbReference type="RefSeq" id="WP_343060687.1">
    <property type="nucleotide sequence ID" value="NZ_JACHXK010000018.1"/>
</dbReference>
<sequence>MRKKGLFTGMASLVLAMGVMAGCSSENGSNGNNGGSAGSPNTGSETKTNTAAAADPVKLTMWGGVPPEAGPQAVVDAWNAEHPDIQIEYVRYVNDDEGNLKLDTAMMTGQGVDLYVNYTLTQTQKRIDAGLAADLSQYSDYNIDEKMGADASGWKIDGKFYGVPTTKSAFFVALNKEALDAAGLPIPKDWTWDELRDYAKKLKDGDGYGFIQHTEPYVDPIDSVLSKNGYTKADGSSNLDHLQVKQWLETLNGMMQDDKTTPPLGEQLTSKMPVEQEFLSGKAPMLNIGAWLLRSSNNFTDFPRDFTIAFAPVPRLAANQADYMTRGGLGDYISINAKSKHQSEAWEFLKWYADGGMAPMAVGGRLPASKDADQQAALDSMLGGKADTYDKDSLMYVMFENPTPSFVRNLPQEVMDMRQQEYEKYFLGEQSADDTLAAMVKRHNEYLQQNK</sequence>
<dbReference type="InterPro" id="IPR050490">
    <property type="entry name" value="Bact_solute-bd_prot1"/>
</dbReference>
<comment type="caution">
    <text evidence="3">The sequence shown here is derived from an EMBL/GenBank/DDBJ whole genome shotgun (WGS) entry which is preliminary data.</text>
</comment>
<dbReference type="PANTHER" id="PTHR43649:SF12">
    <property type="entry name" value="DIACETYLCHITOBIOSE BINDING PROTEIN DASA"/>
    <property type="match status" value="1"/>
</dbReference>
<gene>
    <name evidence="3" type="ORF">FHS18_005418</name>
</gene>
<accession>A0A7W5FQC3</accession>
<dbReference type="AlphaFoldDB" id="A0A7W5FQC3"/>
<protein>
    <submittedName>
        <fullName evidence="3">Multiple sugar transport system substrate-binding protein</fullName>
    </submittedName>
</protein>
<organism evidence="3 4">
    <name type="scientific">Paenibacillus phyllosphaerae</name>
    <dbReference type="NCBI Taxonomy" id="274593"/>
    <lineage>
        <taxon>Bacteria</taxon>
        <taxon>Bacillati</taxon>
        <taxon>Bacillota</taxon>
        <taxon>Bacilli</taxon>
        <taxon>Bacillales</taxon>
        <taxon>Paenibacillaceae</taxon>
        <taxon>Paenibacillus</taxon>
    </lineage>
</organism>
<feature type="chain" id="PRO_5039392867" evidence="2">
    <location>
        <begin position="22"/>
        <end position="451"/>
    </location>
</feature>
<dbReference type="Gene3D" id="3.40.190.10">
    <property type="entry name" value="Periplasmic binding protein-like II"/>
    <property type="match status" value="1"/>
</dbReference>
<dbReference type="SUPFAM" id="SSF53850">
    <property type="entry name" value="Periplasmic binding protein-like II"/>
    <property type="match status" value="1"/>
</dbReference>
<keyword evidence="4" id="KW-1185">Reference proteome</keyword>
<dbReference type="Proteomes" id="UP000570361">
    <property type="component" value="Unassembled WGS sequence"/>
</dbReference>
<dbReference type="InterPro" id="IPR006059">
    <property type="entry name" value="SBP"/>
</dbReference>
<keyword evidence="3" id="KW-0813">Transport</keyword>
<reference evidence="3 4" key="1">
    <citation type="submission" date="2020-08" db="EMBL/GenBank/DDBJ databases">
        <title>Genomic Encyclopedia of Type Strains, Phase III (KMG-III): the genomes of soil and plant-associated and newly described type strains.</title>
        <authorList>
            <person name="Whitman W."/>
        </authorList>
    </citation>
    <scope>NUCLEOTIDE SEQUENCE [LARGE SCALE GENOMIC DNA]</scope>
    <source>
        <strain evidence="3 4">CECT 5862</strain>
    </source>
</reference>
<feature type="signal peptide" evidence="2">
    <location>
        <begin position="1"/>
        <end position="21"/>
    </location>
</feature>
<evidence type="ECO:0000256" key="2">
    <source>
        <dbReference type="SAM" id="SignalP"/>
    </source>
</evidence>
<feature type="region of interest" description="Disordered" evidence="1">
    <location>
        <begin position="28"/>
        <end position="49"/>
    </location>
</feature>
<dbReference type="Pfam" id="PF01547">
    <property type="entry name" value="SBP_bac_1"/>
    <property type="match status" value="1"/>
</dbReference>
<keyword evidence="2" id="KW-0732">Signal</keyword>
<proteinExistence type="predicted"/>
<evidence type="ECO:0000313" key="4">
    <source>
        <dbReference type="Proteomes" id="UP000570361"/>
    </source>
</evidence>
<evidence type="ECO:0000256" key="1">
    <source>
        <dbReference type="SAM" id="MobiDB-lite"/>
    </source>
</evidence>